<accession>A0A8X6QVS4</accession>
<dbReference type="EMBL" id="BMAW01131322">
    <property type="protein sequence ID" value="GFU38963.1"/>
    <property type="molecule type" value="Genomic_DNA"/>
</dbReference>
<keyword evidence="2" id="KW-1185">Reference proteome</keyword>
<evidence type="ECO:0000313" key="2">
    <source>
        <dbReference type="Proteomes" id="UP000887013"/>
    </source>
</evidence>
<protein>
    <submittedName>
        <fullName evidence="1">Uncharacterized protein</fullName>
    </submittedName>
</protein>
<evidence type="ECO:0000313" key="1">
    <source>
        <dbReference type="EMBL" id="GFU38963.1"/>
    </source>
</evidence>
<dbReference type="AlphaFoldDB" id="A0A8X6QVS4"/>
<reference evidence="1" key="1">
    <citation type="submission" date="2020-08" db="EMBL/GenBank/DDBJ databases">
        <title>Multicomponent nature underlies the extraordinary mechanical properties of spider dragline silk.</title>
        <authorList>
            <person name="Kono N."/>
            <person name="Nakamura H."/>
            <person name="Mori M."/>
            <person name="Yoshida Y."/>
            <person name="Ohtoshi R."/>
            <person name="Malay A.D."/>
            <person name="Moran D.A.P."/>
            <person name="Tomita M."/>
            <person name="Numata K."/>
            <person name="Arakawa K."/>
        </authorList>
    </citation>
    <scope>NUCLEOTIDE SEQUENCE</scope>
</reference>
<proteinExistence type="predicted"/>
<gene>
    <name evidence="1" type="ORF">NPIL_430921</name>
</gene>
<organism evidence="1 2">
    <name type="scientific">Nephila pilipes</name>
    <name type="common">Giant wood spider</name>
    <name type="synonym">Nephila maculata</name>
    <dbReference type="NCBI Taxonomy" id="299642"/>
    <lineage>
        <taxon>Eukaryota</taxon>
        <taxon>Metazoa</taxon>
        <taxon>Ecdysozoa</taxon>
        <taxon>Arthropoda</taxon>
        <taxon>Chelicerata</taxon>
        <taxon>Arachnida</taxon>
        <taxon>Araneae</taxon>
        <taxon>Araneomorphae</taxon>
        <taxon>Entelegynae</taxon>
        <taxon>Araneoidea</taxon>
        <taxon>Nephilidae</taxon>
        <taxon>Nephila</taxon>
    </lineage>
</organism>
<comment type="caution">
    <text evidence="1">The sequence shown here is derived from an EMBL/GenBank/DDBJ whole genome shotgun (WGS) entry which is preliminary data.</text>
</comment>
<dbReference type="Proteomes" id="UP000887013">
    <property type="component" value="Unassembled WGS sequence"/>
</dbReference>
<name>A0A8X6QVS4_NEPPI</name>
<sequence length="124" mass="14951">MLIDSSPMIEWLWLGFFIRPKNFSFYHSPSTTWTDYENEYRNGLLFFACLITTKFSKRNDARRLTLSHHKQKAQEQIEFLSLLMENTAANLNAYKSRRLFDENDFSNKVELSRYREAEARQHTW</sequence>